<reference evidence="2 3" key="1">
    <citation type="journal article" date="2024" name="Science">
        <title>Giant polyketide synthase enzymes in the biosynthesis of giant marine polyether toxins.</title>
        <authorList>
            <person name="Fallon T.R."/>
            <person name="Shende V.V."/>
            <person name="Wierzbicki I.H."/>
            <person name="Pendleton A.L."/>
            <person name="Watervoot N.F."/>
            <person name="Auber R.P."/>
            <person name="Gonzalez D.J."/>
            <person name="Wisecaver J.H."/>
            <person name="Moore B.S."/>
        </authorList>
    </citation>
    <scope>NUCLEOTIDE SEQUENCE [LARGE SCALE GENOMIC DNA]</scope>
    <source>
        <strain evidence="2 3">12B1</strain>
    </source>
</reference>
<feature type="signal peptide" evidence="1">
    <location>
        <begin position="1"/>
        <end position="35"/>
    </location>
</feature>
<comment type="caution">
    <text evidence="2">The sequence shown here is derived from an EMBL/GenBank/DDBJ whole genome shotgun (WGS) entry which is preliminary data.</text>
</comment>
<feature type="chain" id="PRO_5044266300" description="Post-GPI attachment to proteins factor 3" evidence="1">
    <location>
        <begin position="36"/>
        <end position="246"/>
    </location>
</feature>
<evidence type="ECO:0000313" key="3">
    <source>
        <dbReference type="Proteomes" id="UP001515480"/>
    </source>
</evidence>
<dbReference type="Proteomes" id="UP001515480">
    <property type="component" value="Unassembled WGS sequence"/>
</dbReference>
<evidence type="ECO:0008006" key="4">
    <source>
        <dbReference type="Google" id="ProtNLM"/>
    </source>
</evidence>
<sequence>MSAARQSRAGRTSTIRPCSILSLSLLLLSALPAHAAANFLLPLPPSKLSQQKGSVQLQPLQKEPLLRRETLTRIAVAPVAAPLLLRAVRTLLRLPRRLMSLVPARLPRWWQSSGLTANGVARAIFLGSNVAYLAAGVRLLSSATPTPLGWLMVACCAVSTAYHSMQCAHGCESEQAAKWCYIDTTVAVSSGLCFARAAGPRCLRLLPTIFGAFSLAFFLDVFSLGYTTTHSLWHVSSALAAVFVAR</sequence>
<keyword evidence="1" id="KW-0732">Signal</keyword>
<name>A0AB34IBG7_PRYPA</name>
<proteinExistence type="predicted"/>
<organism evidence="2 3">
    <name type="scientific">Prymnesium parvum</name>
    <name type="common">Toxic golden alga</name>
    <dbReference type="NCBI Taxonomy" id="97485"/>
    <lineage>
        <taxon>Eukaryota</taxon>
        <taxon>Haptista</taxon>
        <taxon>Haptophyta</taxon>
        <taxon>Prymnesiophyceae</taxon>
        <taxon>Prymnesiales</taxon>
        <taxon>Prymnesiaceae</taxon>
        <taxon>Prymnesium</taxon>
    </lineage>
</organism>
<gene>
    <name evidence="2" type="ORF">AB1Y20_014708</name>
</gene>
<protein>
    <recommendedName>
        <fullName evidence="4">Post-GPI attachment to proteins factor 3</fullName>
    </recommendedName>
</protein>
<evidence type="ECO:0000256" key="1">
    <source>
        <dbReference type="SAM" id="SignalP"/>
    </source>
</evidence>
<dbReference type="EMBL" id="JBGBPQ010000030">
    <property type="protein sequence ID" value="KAL1496081.1"/>
    <property type="molecule type" value="Genomic_DNA"/>
</dbReference>
<accession>A0AB34IBG7</accession>
<evidence type="ECO:0000313" key="2">
    <source>
        <dbReference type="EMBL" id="KAL1496081.1"/>
    </source>
</evidence>
<keyword evidence="3" id="KW-1185">Reference proteome</keyword>
<dbReference type="AlphaFoldDB" id="A0AB34IBG7"/>